<dbReference type="CDD" id="cd02163">
    <property type="entry name" value="PPAT"/>
    <property type="match status" value="1"/>
</dbReference>
<keyword evidence="2 9" id="KW-0808">Transferase</keyword>
<dbReference type="Proteomes" id="UP000243650">
    <property type="component" value="Unassembled WGS sequence"/>
</dbReference>
<dbReference type="Gene3D" id="3.40.50.620">
    <property type="entry name" value="HUPs"/>
    <property type="match status" value="1"/>
</dbReference>
<dbReference type="NCBIfam" id="TIGR00125">
    <property type="entry name" value="cyt_tran_rel"/>
    <property type="match status" value="1"/>
</dbReference>
<dbReference type="PRINTS" id="PR01020">
    <property type="entry name" value="LPSBIOSNTHSS"/>
</dbReference>
<comment type="cofactor">
    <cofactor evidence="9">
        <name>Mg(2+)</name>
        <dbReference type="ChEBI" id="CHEBI:18420"/>
    </cofactor>
</comment>
<evidence type="ECO:0000256" key="4">
    <source>
        <dbReference type="ARBA" id="ARBA00022741"/>
    </source>
</evidence>
<evidence type="ECO:0000256" key="8">
    <source>
        <dbReference type="ARBA" id="ARBA00029346"/>
    </source>
</evidence>
<keyword evidence="12" id="KW-1185">Reference proteome</keyword>
<keyword evidence="6 9" id="KW-0460">Magnesium</keyword>
<dbReference type="EC" id="2.7.7.3" evidence="9"/>
<comment type="subcellular location">
    <subcellularLocation>
        <location evidence="9">Cytoplasm</location>
    </subcellularLocation>
</comment>
<name>A0A2P6MEN5_ALKUR</name>
<reference evidence="11 12" key="1">
    <citation type="submission" date="2018-03" db="EMBL/GenBank/DDBJ databases">
        <title>Bacillus urumqiensis sp. nov., a moderately haloalkaliphilic bacterium isolated from a salt lake.</title>
        <authorList>
            <person name="Zhao B."/>
            <person name="Liao Z."/>
        </authorList>
    </citation>
    <scope>NUCLEOTIDE SEQUENCE [LARGE SCALE GENOMIC DNA]</scope>
    <source>
        <strain evidence="11 12">BZ-SZ-XJ18</strain>
    </source>
</reference>
<feature type="domain" description="Cytidyltransferase-like" evidence="10">
    <location>
        <begin position="5"/>
        <end position="132"/>
    </location>
</feature>
<dbReference type="NCBIfam" id="TIGR01510">
    <property type="entry name" value="coaD_prev_kdtB"/>
    <property type="match status" value="1"/>
</dbReference>
<dbReference type="InterPro" id="IPR014729">
    <property type="entry name" value="Rossmann-like_a/b/a_fold"/>
</dbReference>
<dbReference type="GO" id="GO:0015937">
    <property type="term" value="P:coenzyme A biosynthetic process"/>
    <property type="evidence" value="ECO:0007669"/>
    <property type="project" value="UniProtKB-UniRule"/>
</dbReference>
<protein>
    <recommendedName>
        <fullName evidence="9">Phosphopantetheine adenylyltransferase</fullName>
        <ecNumber evidence="9">2.7.7.3</ecNumber>
    </recommendedName>
    <alternativeName>
        <fullName evidence="9">Dephospho-CoA pyrophosphorylase</fullName>
    </alternativeName>
    <alternativeName>
        <fullName evidence="9">Pantetheine-phosphate adenylyltransferase</fullName>
        <shortName evidence="9">PPAT</shortName>
    </alternativeName>
</protein>
<evidence type="ECO:0000256" key="7">
    <source>
        <dbReference type="ARBA" id="ARBA00022993"/>
    </source>
</evidence>
<keyword evidence="4 9" id="KW-0547">Nucleotide-binding</keyword>
<dbReference type="GO" id="GO:0005737">
    <property type="term" value="C:cytoplasm"/>
    <property type="evidence" value="ECO:0007669"/>
    <property type="project" value="UniProtKB-SubCell"/>
</dbReference>
<keyword evidence="3 9" id="KW-0548">Nucleotidyltransferase</keyword>
<dbReference type="SUPFAM" id="SSF52374">
    <property type="entry name" value="Nucleotidylyl transferase"/>
    <property type="match status" value="1"/>
</dbReference>
<feature type="site" description="Transition state stabilizer" evidence="9">
    <location>
        <position position="16"/>
    </location>
</feature>
<dbReference type="OrthoDB" id="9806661at2"/>
<dbReference type="HAMAP" id="MF_00151">
    <property type="entry name" value="PPAT_bact"/>
    <property type="match status" value="1"/>
</dbReference>
<comment type="function">
    <text evidence="9">Reversibly transfers an adenylyl group from ATP to 4'-phosphopantetheine, yielding dephospho-CoA (dPCoA) and pyrophosphate.</text>
</comment>
<feature type="binding site" evidence="9">
    <location>
        <position position="8"/>
    </location>
    <ligand>
        <name>substrate</name>
    </ligand>
</feature>
<evidence type="ECO:0000313" key="12">
    <source>
        <dbReference type="Proteomes" id="UP000243650"/>
    </source>
</evidence>
<dbReference type="InterPro" id="IPR001980">
    <property type="entry name" value="PPAT"/>
</dbReference>
<feature type="binding site" evidence="9">
    <location>
        <position position="40"/>
    </location>
    <ligand>
        <name>substrate</name>
    </ligand>
</feature>
<gene>
    <name evidence="9" type="primary">coaD</name>
    <name evidence="11" type="ORF">C6I21_12595</name>
</gene>
<dbReference type="UniPathway" id="UPA00241">
    <property type="reaction ID" value="UER00355"/>
</dbReference>
<dbReference type="PANTHER" id="PTHR21342">
    <property type="entry name" value="PHOSPHOPANTETHEINE ADENYLYLTRANSFERASE"/>
    <property type="match status" value="1"/>
</dbReference>
<evidence type="ECO:0000313" key="11">
    <source>
        <dbReference type="EMBL" id="PRO64744.1"/>
    </source>
</evidence>
<evidence type="ECO:0000256" key="3">
    <source>
        <dbReference type="ARBA" id="ARBA00022695"/>
    </source>
</evidence>
<comment type="similarity">
    <text evidence="9">Belongs to the bacterial CoaD family.</text>
</comment>
<comment type="pathway">
    <text evidence="9">Cofactor biosynthesis; coenzyme A biosynthesis; CoA from (R)-pantothenate: step 4/5.</text>
</comment>
<dbReference type="PANTHER" id="PTHR21342:SF1">
    <property type="entry name" value="PHOSPHOPANTETHEINE ADENYLYLTRANSFERASE"/>
    <property type="match status" value="1"/>
</dbReference>
<evidence type="ECO:0000259" key="10">
    <source>
        <dbReference type="Pfam" id="PF01467"/>
    </source>
</evidence>
<keyword evidence="5 9" id="KW-0067">ATP-binding</keyword>
<evidence type="ECO:0000256" key="6">
    <source>
        <dbReference type="ARBA" id="ARBA00022842"/>
    </source>
</evidence>
<dbReference type="InterPro" id="IPR004821">
    <property type="entry name" value="Cyt_trans-like"/>
</dbReference>
<feature type="binding site" evidence="9">
    <location>
        <begin position="87"/>
        <end position="89"/>
    </location>
    <ligand>
        <name>ATP</name>
        <dbReference type="ChEBI" id="CHEBI:30616"/>
    </ligand>
</feature>
<dbReference type="Pfam" id="PF01467">
    <property type="entry name" value="CTP_transf_like"/>
    <property type="match status" value="1"/>
</dbReference>
<comment type="subunit">
    <text evidence="9">Homohexamer.</text>
</comment>
<comment type="catalytic activity">
    <reaction evidence="8 9">
        <text>(R)-4'-phosphopantetheine + ATP + H(+) = 3'-dephospho-CoA + diphosphate</text>
        <dbReference type="Rhea" id="RHEA:19801"/>
        <dbReference type="ChEBI" id="CHEBI:15378"/>
        <dbReference type="ChEBI" id="CHEBI:30616"/>
        <dbReference type="ChEBI" id="CHEBI:33019"/>
        <dbReference type="ChEBI" id="CHEBI:57328"/>
        <dbReference type="ChEBI" id="CHEBI:61723"/>
        <dbReference type="EC" id="2.7.7.3"/>
    </reaction>
</comment>
<feature type="binding site" evidence="9">
    <location>
        <begin position="8"/>
        <end position="9"/>
    </location>
    <ligand>
        <name>ATP</name>
        <dbReference type="ChEBI" id="CHEBI:30616"/>
    </ligand>
</feature>
<feature type="binding site" evidence="9">
    <location>
        <position position="97"/>
    </location>
    <ligand>
        <name>ATP</name>
        <dbReference type="ChEBI" id="CHEBI:30616"/>
    </ligand>
</feature>
<dbReference type="GO" id="GO:0004595">
    <property type="term" value="F:pantetheine-phosphate adenylyltransferase activity"/>
    <property type="evidence" value="ECO:0007669"/>
    <property type="project" value="UniProtKB-UniRule"/>
</dbReference>
<keyword evidence="1 9" id="KW-0963">Cytoplasm</keyword>
<dbReference type="AlphaFoldDB" id="A0A2P6MEN5"/>
<feature type="binding site" evidence="9">
    <location>
        <position position="16"/>
    </location>
    <ligand>
        <name>ATP</name>
        <dbReference type="ChEBI" id="CHEBI:30616"/>
    </ligand>
</feature>
<dbReference type="RefSeq" id="WP_105959840.1">
    <property type="nucleotide sequence ID" value="NZ_PVNS01000012.1"/>
</dbReference>
<feature type="binding site" evidence="9">
    <location>
        <position position="86"/>
    </location>
    <ligand>
        <name>substrate</name>
    </ligand>
</feature>
<feature type="binding site" evidence="9">
    <location>
        <begin position="122"/>
        <end position="128"/>
    </location>
    <ligand>
        <name>ATP</name>
        <dbReference type="ChEBI" id="CHEBI:30616"/>
    </ligand>
</feature>
<proteinExistence type="inferred from homology"/>
<evidence type="ECO:0000256" key="5">
    <source>
        <dbReference type="ARBA" id="ARBA00022840"/>
    </source>
</evidence>
<evidence type="ECO:0000256" key="2">
    <source>
        <dbReference type="ARBA" id="ARBA00022679"/>
    </source>
</evidence>
<dbReference type="EMBL" id="PVNS01000012">
    <property type="protein sequence ID" value="PRO64744.1"/>
    <property type="molecule type" value="Genomic_DNA"/>
</dbReference>
<organism evidence="11 12">
    <name type="scientific">Alkalicoccus urumqiensis</name>
    <name type="common">Bacillus urumqiensis</name>
    <dbReference type="NCBI Taxonomy" id="1548213"/>
    <lineage>
        <taxon>Bacteria</taxon>
        <taxon>Bacillati</taxon>
        <taxon>Bacillota</taxon>
        <taxon>Bacilli</taxon>
        <taxon>Bacillales</taxon>
        <taxon>Bacillaceae</taxon>
        <taxon>Alkalicoccus</taxon>
    </lineage>
</organism>
<comment type="caution">
    <text evidence="11">The sequence shown here is derived from an EMBL/GenBank/DDBJ whole genome shotgun (WGS) entry which is preliminary data.</text>
</comment>
<feature type="binding site" evidence="9">
    <location>
        <position position="72"/>
    </location>
    <ligand>
        <name>substrate</name>
    </ligand>
</feature>
<evidence type="ECO:0000256" key="9">
    <source>
        <dbReference type="HAMAP-Rule" id="MF_00151"/>
    </source>
</evidence>
<keyword evidence="7 9" id="KW-0173">Coenzyme A biosynthesis</keyword>
<evidence type="ECO:0000256" key="1">
    <source>
        <dbReference type="ARBA" id="ARBA00022490"/>
    </source>
</evidence>
<sequence length="158" mass="17167">MHAFIPGSYDPVTNGHMDIISRSAGLFQAVTVAVLHNSRKQPLFSLEEKTALLEEACALYPNVRVAAFDGLLTKAVKEAGADVLVKGIRSVTDMEYEEPMAVMNRKLTPSVETLYMPGAPEYQALSSTLVKEIARHGALTDDMVPEAVKAALEKKFSS</sequence>
<dbReference type="GO" id="GO:0005524">
    <property type="term" value="F:ATP binding"/>
    <property type="evidence" value="ECO:0007669"/>
    <property type="project" value="UniProtKB-KW"/>
</dbReference>
<accession>A0A2P6MEN5</accession>